<dbReference type="Proteomes" id="UP000578697">
    <property type="component" value="Unassembled WGS sequence"/>
</dbReference>
<keyword evidence="1" id="KW-0975">Bacterial flagellum</keyword>
<dbReference type="GO" id="GO:0005198">
    <property type="term" value="F:structural molecule activity"/>
    <property type="evidence" value="ECO:0007669"/>
    <property type="project" value="UniProtKB-UniRule"/>
</dbReference>
<dbReference type="RefSeq" id="WP_184651133.1">
    <property type="nucleotide sequence ID" value="NZ_JACHFR010000001.1"/>
</dbReference>
<evidence type="ECO:0000313" key="3">
    <source>
        <dbReference type="EMBL" id="MBB5217683.1"/>
    </source>
</evidence>
<dbReference type="KEGG" id="trc:DYE49_08975"/>
<keyword evidence="5" id="KW-1185">Reference proteome</keyword>
<dbReference type="Proteomes" id="UP000593591">
    <property type="component" value="Chromosome"/>
</dbReference>
<keyword evidence="3" id="KW-0969">Cilium</keyword>
<gene>
    <name evidence="4" type="primary">fliE</name>
    <name evidence="4" type="ORF">DYE49_08975</name>
    <name evidence="3" type="ORF">HNP77_000027</name>
</gene>
<dbReference type="AlphaFoldDB" id="A0A840SDL2"/>
<reference evidence="4 6" key="1">
    <citation type="submission" date="2018-08" db="EMBL/GenBank/DDBJ databases">
        <title>The first complete genome of Treponema rectale (CHPAT), a commensal spirochete of the bovine rectum.</title>
        <authorList>
            <person name="Staton G.J."/>
            <person name="Clegg S.R."/>
            <person name="Carter S.D."/>
            <person name="Radford A.D."/>
            <person name="Darby A."/>
            <person name="Hall N."/>
            <person name="Birtles R.J."/>
            <person name="Evans N.J."/>
        </authorList>
    </citation>
    <scope>NUCLEOTIDE SEQUENCE [LARGE SCALE GENOMIC DNA]</scope>
    <source>
        <strain evidence="4 6">CHPA</strain>
    </source>
</reference>
<evidence type="ECO:0000313" key="6">
    <source>
        <dbReference type="Proteomes" id="UP000593591"/>
    </source>
</evidence>
<dbReference type="EMBL" id="CP031517">
    <property type="protein sequence ID" value="QOS40586.1"/>
    <property type="molecule type" value="Genomic_DNA"/>
</dbReference>
<organism evidence="3 5">
    <name type="scientific">Treponema rectale</name>
    <dbReference type="NCBI Taxonomy" id="744512"/>
    <lineage>
        <taxon>Bacteria</taxon>
        <taxon>Pseudomonadati</taxon>
        <taxon>Spirochaetota</taxon>
        <taxon>Spirochaetia</taxon>
        <taxon>Spirochaetales</taxon>
        <taxon>Treponemataceae</taxon>
        <taxon>Treponema</taxon>
    </lineage>
</organism>
<reference evidence="3 5" key="2">
    <citation type="submission" date="2020-08" db="EMBL/GenBank/DDBJ databases">
        <title>Genomic Encyclopedia of Type Strains, Phase IV (KMG-IV): sequencing the most valuable type-strain genomes for metagenomic binning, comparative biology and taxonomic classification.</title>
        <authorList>
            <person name="Goeker M."/>
        </authorList>
    </citation>
    <scope>NUCLEOTIDE SEQUENCE [LARGE SCALE GENOMIC DNA]</scope>
    <source>
        <strain evidence="3 5">DSM 103679</strain>
    </source>
</reference>
<keyword evidence="3" id="KW-0282">Flagellum</keyword>
<dbReference type="Pfam" id="PF02049">
    <property type="entry name" value="FliE"/>
    <property type="match status" value="1"/>
</dbReference>
<dbReference type="GO" id="GO:0071973">
    <property type="term" value="P:bacterial-type flagellum-dependent cell motility"/>
    <property type="evidence" value="ECO:0007669"/>
    <property type="project" value="InterPro"/>
</dbReference>
<evidence type="ECO:0000313" key="5">
    <source>
        <dbReference type="Proteomes" id="UP000578697"/>
    </source>
</evidence>
<evidence type="ECO:0000256" key="1">
    <source>
        <dbReference type="ARBA" id="ARBA00023143"/>
    </source>
</evidence>
<dbReference type="NCBIfam" id="TIGR00205">
    <property type="entry name" value="fliE"/>
    <property type="match status" value="1"/>
</dbReference>
<proteinExistence type="predicted"/>
<evidence type="ECO:0000256" key="2">
    <source>
        <dbReference type="NCBIfam" id="TIGR00205"/>
    </source>
</evidence>
<dbReference type="EMBL" id="JACHFR010000001">
    <property type="protein sequence ID" value="MBB5217683.1"/>
    <property type="molecule type" value="Genomic_DNA"/>
</dbReference>
<name>A0A840SDL2_9SPIR</name>
<keyword evidence="3" id="KW-0966">Cell projection</keyword>
<dbReference type="InterPro" id="IPR001624">
    <property type="entry name" value="FliE"/>
</dbReference>
<sequence length="112" mass="12147">MNISFDIDNMTATRVDHIGGTSKVVKDAGVQSVGAVPERKGLFETYLLDAVSKMNDQQVEVSALQKQIVTDPDSVDIHDVTIAMAKAQSSLSLAKSVIDRIVTGWTELSQNR</sequence>
<evidence type="ECO:0000313" key="4">
    <source>
        <dbReference type="EMBL" id="QOS40586.1"/>
    </source>
</evidence>
<accession>A0A840SDL2</accession>
<dbReference type="GO" id="GO:0009288">
    <property type="term" value="C:bacterial-type flagellum"/>
    <property type="evidence" value="ECO:0007669"/>
    <property type="project" value="InterPro"/>
</dbReference>
<dbReference type="GO" id="GO:0003774">
    <property type="term" value="F:cytoskeletal motor activity"/>
    <property type="evidence" value="ECO:0007669"/>
    <property type="project" value="InterPro"/>
</dbReference>
<protein>
    <recommendedName>
        <fullName evidence="2">Flagellar hook-basal body complex protein FliE</fullName>
    </recommendedName>
</protein>